<keyword evidence="2" id="KW-0812">Transmembrane</keyword>
<evidence type="ECO:0000256" key="1">
    <source>
        <dbReference type="SAM" id="MobiDB-lite"/>
    </source>
</evidence>
<feature type="transmembrane region" description="Helical" evidence="2">
    <location>
        <begin position="185"/>
        <end position="207"/>
    </location>
</feature>
<feature type="transmembrane region" description="Helical" evidence="2">
    <location>
        <begin position="118"/>
        <end position="140"/>
    </location>
</feature>
<evidence type="ECO:0000313" key="4">
    <source>
        <dbReference type="Proteomes" id="UP000225706"/>
    </source>
</evidence>
<keyword evidence="4" id="KW-1185">Reference proteome</keyword>
<dbReference type="InterPro" id="IPR038359">
    <property type="entry name" value="Connexin_N_sf"/>
</dbReference>
<dbReference type="Proteomes" id="UP000225706">
    <property type="component" value="Unassembled WGS sequence"/>
</dbReference>
<dbReference type="Gene3D" id="3.80.10.10">
    <property type="entry name" value="Ribonuclease Inhibitor"/>
    <property type="match status" value="1"/>
</dbReference>
<protein>
    <submittedName>
        <fullName evidence="3">Protein NLRC5</fullName>
    </submittedName>
</protein>
<dbReference type="SUPFAM" id="SSF52047">
    <property type="entry name" value="RNI-like"/>
    <property type="match status" value="1"/>
</dbReference>
<proteinExistence type="predicted"/>
<dbReference type="InterPro" id="IPR032675">
    <property type="entry name" value="LRR_dom_sf"/>
</dbReference>
<accession>A0A2B4RA67</accession>
<evidence type="ECO:0000313" key="3">
    <source>
        <dbReference type="EMBL" id="PFX14541.1"/>
    </source>
</evidence>
<feature type="region of interest" description="Disordered" evidence="1">
    <location>
        <begin position="902"/>
        <end position="966"/>
    </location>
</feature>
<name>A0A2B4RA67_STYPI</name>
<feature type="transmembrane region" description="Helical" evidence="2">
    <location>
        <begin position="12"/>
        <end position="34"/>
    </location>
</feature>
<dbReference type="STRING" id="50429.A0A2B4RA67"/>
<evidence type="ECO:0000256" key="2">
    <source>
        <dbReference type="SAM" id="Phobius"/>
    </source>
</evidence>
<reference evidence="4" key="1">
    <citation type="journal article" date="2017" name="bioRxiv">
        <title>Comparative analysis of the genomes of Stylophora pistillata and Acropora digitifera provides evidence for extensive differences between species of corals.</title>
        <authorList>
            <person name="Voolstra C.R."/>
            <person name="Li Y."/>
            <person name="Liew Y.J."/>
            <person name="Baumgarten S."/>
            <person name="Zoccola D."/>
            <person name="Flot J.-F."/>
            <person name="Tambutte S."/>
            <person name="Allemand D."/>
            <person name="Aranda M."/>
        </authorList>
    </citation>
    <scope>NUCLEOTIDE SEQUENCE [LARGE SCALE GENOMIC DNA]</scope>
</reference>
<sequence length="966" mass="109388">MDNISQLALKSQTVCGAIHFILFLISWPTIIVLLEKYLDKDRLTFNCDPKPSEVVKQQCYEDYTSTVSPLLVPLNFAYITCAILGFFWLTFILYSVWAWKQIKKEQNSERKESLGKRFTWIFLVHVFIQLVVLSVIMGLFSHFQPIGFPKVYTCSRRNSTKIPKNQLKNITCHDMYRRQKSKLNIGIIAIMTISIILCVIAITHLLCTRKNFLEQLLGDPEDTPARNEGSTRGSAGDDIWLPAEDTLENNQGSIERGEDFEMLPAEDSSAMKLLEWCQNQLRAFYKTICQVKITPWDPDNTSVQEFLAARFVVEELTVKKNGTVTCLSGMDTFEKSRKMAEVLKFACELSLKAAGILFDHLHDVGEKEGLTSYQFTKAPSNYDLSLEQQRFIILCVDCLFLCPASDRTAVYSAFLSCVNHVVILTGKNTSTAAVEHFFKSVSSFPNYLFFLQRRLIQHLPDDVLSIMLDLNAVVLTSSGESKDVQKYADLLVGNSFLKKSGGRNFVDLIDITDEDFHSELLPELILALVCSSQPPLNNLVNNENNNIDVPLTENHCLSLVPKIKFDIETVEDAVLLKNVLPLVTAPRKIRIRTLWEEEEEAFDQLIESAINGINFTDNLHKLQFFDINTAAKCKAFISDSLQHSPNLRKLDLCFIPLHRGVSHLAENLHHVPQLTKLVLGSVQMGEKECAALAASLKYLNKLEELDIRDNALGHGVIELAKSLNNVPNLTELDLRNTNMGEDEASALAHALKYVPLLRYLNLTYNPLGRGVRDLVQHLSSVPELPILYLKGVQMTKTEFEELSTAVNERNVYLDTDYHVSATLLFHSVVMCLAVTSNTEFCQNSTVTLKGKLYAFSKAEKNITTRIPDHQKGTSRVEICRLGLRKFIPRRLTTVELKEKGIRFRKEPGDDDDDDDEFDDDFDGNSGDDDDEEEDDEDDDDNYGDDDDDEQEKEDDDDDDDDDNGVE</sequence>
<keyword evidence="2" id="KW-0472">Membrane</keyword>
<dbReference type="SMART" id="SM00368">
    <property type="entry name" value="LRR_RI"/>
    <property type="match status" value="5"/>
</dbReference>
<dbReference type="PANTHER" id="PTHR46312:SF2">
    <property type="entry name" value="NUCLEOTIDE-BINDING OLIGOMERIZATION DOMAIN-CONTAINING PROTEIN 2-LIKE"/>
    <property type="match status" value="1"/>
</dbReference>
<comment type="caution">
    <text evidence="3">The sequence shown here is derived from an EMBL/GenBank/DDBJ whole genome shotgun (WGS) entry which is preliminary data.</text>
</comment>
<keyword evidence="2" id="KW-1133">Transmembrane helix</keyword>
<dbReference type="EMBL" id="LSMT01000765">
    <property type="protein sequence ID" value="PFX14541.1"/>
    <property type="molecule type" value="Genomic_DNA"/>
</dbReference>
<dbReference type="PANTHER" id="PTHR46312">
    <property type="entry name" value="NACHT DOMAIN-CONTAINING PROTEIN"/>
    <property type="match status" value="1"/>
</dbReference>
<organism evidence="3 4">
    <name type="scientific">Stylophora pistillata</name>
    <name type="common">Smooth cauliflower coral</name>
    <dbReference type="NCBI Taxonomy" id="50429"/>
    <lineage>
        <taxon>Eukaryota</taxon>
        <taxon>Metazoa</taxon>
        <taxon>Cnidaria</taxon>
        <taxon>Anthozoa</taxon>
        <taxon>Hexacorallia</taxon>
        <taxon>Scleractinia</taxon>
        <taxon>Astrocoeniina</taxon>
        <taxon>Pocilloporidae</taxon>
        <taxon>Stylophora</taxon>
    </lineage>
</organism>
<gene>
    <name evidence="3" type="primary">Nlrc5</name>
    <name evidence="3" type="ORF">AWC38_SpisGene21294</name>
</gene>
<dbReference type="OrthoDB" id="5976652at2759"/>
<dbReference type="AlphaFoldDB" id="A0A2B4RA67"/>
<dbReference type="Gene3D" id="1.20.1440.80">
    <property type="entry name" value="Gap junction channel protein cysteine-rich domain"/>
    <property type="match status" value="1"/>
</dbReference>
<feature type="transmembrane region" description="Helical" evidence="2">
    <location>
        <begin position="76"/>
        <end position="97"/>
    </location>
</feature>
<feature type="compositionally biased region" description="Acidic residues" evidence="1">
    <location>
        <begin position="908"/>
        <end position="966"/>
    </location>
</feature>